<gene>
    <name evidence="2" type="ORF">CCAM_LOCUS2033</name>
</gene>
<dbReference type="SUPFAM" id="SSF56219">
    <property type="entry name" value="DNase I-like"/>
    <property type="match status" value="1"/>
</dbReference>
<organism evidence="2 3">
    <name type="scientific">Cuscuta campestris</name>
    <dbReference type="NCBI Taxonomy" id="132261"/>
    <lineage>
        <taxon>Eukaryota</taxon>
        <taxon>Viridiplantae</taxon>
        <taxon>Streptophyta</taxon>
        <taxon>Embryophyta</taxon>
        <taxon>Tracheophyta</taxon>
        <taxon>Spermatophyta</taxon>
        <taxon>Magnoliopsida</taxon>
        <taxon>eudicotyledons</taxon>
        <taxon>Gunneridae</taxon>
        <taxon>Pentapetalae</taxon>
        <taxon>asterids</taxon>
        <taxon>lamiids</taxon>
        <taxon>Solanales</taxon>
        <taxon>Convolvulaceae</taxon>
        <taxon>Cuscuteae</taxon>
        <taxon>Cuscuta</taxon>
        <taxon>Cuscuta subgen. Grammica</taxon>
        <taxon>Cuscuta sect. Cleistogrammica</taxon>
    </lineage>
</organism>
<name>A0A484KAJ8_9ASTE</name>
<reference evidence="2 3" key="1">
    <citation type="submission" date="2018-04" db="EMBL/GenBank/DDBJ databases">
        <authorList>
            <person name="Vogel A."/>
        </authorList>
    </citation>
    <scope>NUCLEOTIDE SEQUENCE [LARGE SCALE GENOMIC DNA]</scope>
</reference>
<dbReference type="PANTHER" id="PTHR33710">
    <property type="entry name" value="BNAC02G09200D PROTEIN"/>
    <property type="match status" value="1"/>
</dbReference>
<accession>A0A484KAJ8</accession>
<dbReference type="PANTHER" id="PTHR33710:SF71">
    <property type="entry name" value="ENDONUCLEASE_EXONUCLEASE_PHOSPHATASE DOMAIN-CONTAINING PROTEIN"/>
    <property type="match status" value="1"/>
</dbReference>
<sequence length="526" mass="60720">MARRKGRPRKNDSPADQSQAKQGSRNGSSFNTPVNKTSGCDDGRMEQIYEPITKENFQSEKKDAAPDVIGGQKEEWVSGKAIDTTKLIDIPIWIQFPILQMKYWSLSGLSKLGSLIGKPIKRDKATATKAKWNFARIQVEVQVHQSFPDKIQFVDEDERKEREGSEGTKRGVRGKFGSQNRGKKREKLLKVENRKTQLKKTSFPNNPMRRIGMVFKLAVLSVEDRKGGNPITSDEIQDFKECIEDCGLDEIPSDGHYNTWSNKQKGDRRISSKLDRDLANLNRMDYFDTKTVIMEEGVSDHSPLLLKNINWKPRTKSFKFCDMWMQDQKFPSILSTNWKEEGGDRSMFKLVQNLKRLKAPLSDLHKNNYHKIHKQVEGIREELLRVQSELKINQSESLVEEEQKLKDELYKKSRASQALKSQQAKERWITEGDGNSKLFFAWVKKRKIQNYIISIQDENNKVVEGTDQIADIFISYYRKILGSYNPCQEVDEAVLTKGPRLAVNHQIELIKEFTPLQVKEAIFFHS</sequence>
<dbReference type="InterPro" id="IPR036691">
    <property type="entry name" value="Endo/exonu/phosph_ase_sf"/>
</dbReference>
<evidence type="ECO:0000313" key="3">
    <source>
        <dbReference type="Proteomes" id="UP000595140"/>
    </source>
</evidence>
<dbReference type="EMBL" id="OOIL02000115">
    <property type="protein sequence ID" value="VFQ60257.1"/>
    <property type="molecule type" value="Genomic_DNA"/>
</dbReference>
<feature type="region of interest" description="Disordered" evidence="1">
    <location>
        <begin position="155"/>
        <end position="187"/>
    </location>
</feature>
<evidence type="ECO:0000256" key="1">
    <source>
        <dbReference type="SAM" id="MobiDB-lite"/>
    </source>
</evidence>
<feature type="compositionally biased region" description="Basic and acidic residues" evidence="1">
    <location>
        <begin position="157"/>
        <end position="169"/>
    </location>
</feature>
<dbReference type="OrthoDB" id="1744525at2759"/>
<protein>
    <submittedName>
        <fullName evidence="2">Uncharacterized protein</fullName>
    </submittedName>
</protein>
<evidence type="ECO:0000313" key="2">
    <source>
        <dbReference type="EMBL" id="VFQ60257.1"/>
    </source>
</evidence>
<dbReference type="AlphaFoldDB" id="A0A484KAJ8"/>
<dbReference type="Gene3D" id="3.60.10.10">
    <property type="entry name" value="Endonuclease/exonuclease/phosphatase"/>
    <property type="match status" value="1"/>
</dbReference>
<proteinExistence type="predicted"/>
<dbReference type="Proteomes" id="UP000595140">
    <property type="component" value="Unassembled WGS sequence"/>
</dbReference>
<keyword evidence="3" id="KW-1185">Reference proteome</keyword>
<feature type="compositionally biased region" description="Polar residues" evidence="1">
    <location>
        <begin position="14"/>
        <end position="38"/>
    </location>
</feature>
<feature type="region of interest" description="Disordered" evidence="1">
    <location>
        <begin position="1"/>
        <end position="67"/>
    </location>
</feature>